<evidence type="ECO:0000256" key="5">
    <source>
        <dbReference type="SAM" id="SignalP"/>
    </source>
</evidence>
<dbReference type="EC" id="5.2.1.8" evidence="1"/>
<dbReference type="Gene3D" id="2.40.100.10">
    <property type="entry name" value="Cyclophilin-like"/>
    <property type="match status" value="1"/>
</dbReference>
<feature type="domain" description="PPIase cyclophilin-type" evidence="6">
    <location>
        <begin position="69"/>
        <end position="253"/>
    </location>
</feature>
<keyword evidence="2" id="KW-0697">Rotamase</keyword>
<dbReference type="Proteomes" id="UP001301442">
    <property type="component" value="Chromosome"/>
</dbReference>
<feature type="region of interest" description="Disordered" evidence="4">
    <location>
        <begin position="30"/>
        <end position="52"/>
    </location>
</feature>
<dbReference type="InterPro" id="IPR044665">
    <property type="entry name" value="E_coli_cyclophilin_A-like"/>
</dbReference>
<evidence type="ECO:0000259" key="6">
    <source>
        <dbReference type="PROSITE" id="PS50072"/>
    </source>
</evidence>
<evidence type="ECO:0000256" key="3">
    <source>
        <dbReference type="ARBA" id="ARBA00023235"/>
    </source>
</evidence>
<sequence length="308" mass="35072">MRFKTIRKYYKLAVISCLWLNVSACNNDEQTNNGNKPDVAESIPNEQASNKPWKQVEQQNLIYLELDTGTVTILLADFFAPKHTKYIQDLVNEGFYDGLPLYRVIENFVVQGGDKSNQKASNVKRSIKAEFERDIHTQTPFSLVQQNDLFAEQTGFINGFAVGRSVTEGKEWLIHCPGAINLARGLHPNSGTTDFAIMFGTPPRHLDRNMSVFGRIIVGWEHFYQVKRGPKDAGGVFKDTNKASHIVKAYLGSSLDLEKQQSVFIENTATPAFKQRIEKRRKLDNDFYQYKGNGNMDVCYFPVKIKFK</sequence>
<evidence type="ECO:0000313" key="8">
    <source>
        <dbReference type="Proteomes" id="UP001301442"/>
    </source>
</evidence>
<dbReference type="InterPro" id="IPR029000">
    <property type="entry name" value="Cyclophilin-like_dom_sf"/>
</dbReference>
<accession>A0ABZ0GTL1</accession>
<reference evidence="7 8" key="1">
    <citation type="submission" date="2023-09" db="EMBL/GenBank/DDBJ databases">
        <authorList>
            <person name="Qi X."/>
        </authorList>
    </citation>
    <scope>NUCLEOTIDE SEQUENCE [LARGE SCALE GENOMIC DNA]</scope>
    <source>
        <strain evidence="7 8">S1-1</strain>
    </source>
</reference>
<name>A0ABZ0GTL1_9GAMM</name>
<evidence type="ECO:0000256" key="2">
    <source>
        <dbReference type="ARBA" id="ARBA00023110"/>
    </source>
</evidence>
<evidence type="ECO:0000256" key="1">
    <source>
        <dbReference type="ARBA" id="ARBA00013194"/>
    </source>
</evidence>
<dbReference type="GO" id="GO:0003755">
    <property type="term" value="F:peptidyl-prolyl cis-trans isomerase activity"/>
    <property type="evidence" value="ECO:0007669"/>
    <property type="project" value="UniProtKB-EC"/>
</dbReference>
<keyword evidence="5" id="KW-0732">Signal</keyword>
<proteinExistence type="predicted"/>
<organism evidence="7 8">
    <name type="scientific">Thalassotalea fonticola</name>
    <dbReference type="NCBI Taxonomy" id="3065649"/>
    <lineage>
        <taxon>Bacteria</taxon>
        <taxon>Pseudomonadati</taxon>
        <taxon>Pseudomonadota</taxon>
        <taxon>Gammaproteobacteria</taxon>
        <taxon>Alteromonadales</taxon>
        <taxon>Colwelliaceae</taxon>
        <taxon>Thalassotalea</taxon>
    </lineage>
</organism>
<dbReference type="Pfam" id="PF00160">
    <property type="entry name" value="Pro_isomerase"/>
    <property type="match status" value="1"/>
</dbReference>
<dbReference type="InterPro" id="IPR002130">
    <property type="entry name" value="Cyclophilin-type_PPIase_dom"/>
</dbReference>
<dbReference type="SUPFAM" id="SSF50891">
    <property type="entry name" value="Cyclophilin-like"/>
    <property type="match status" value="1"/>
</dbReference>
<gene>
    <name evidence="7" type="ORF">RI844_07985</name>
</gene>
<feature type="chain" id="PRO_5046684416" description="peptidylprolyl isomerase" evidence="5">
    <location>
        <begin position="25"/>
        <end position="308"/>
    </location>
</feature>
<feature type="signal peptide" evidence="5">
    <location>
        <begin position="1"/>
        <end position="24"/>
    </location>
</feature>
<evidence type="ECO:0000313" key="7">
    <source>
        <dbReference type="EMBL" id="WOH39153.1"/>
    </source>
</evidence>
<keyword evidence="8" id="KW-1185">Reference proteome</keyword>
<dbReference type="RefSeq" id="WP_348397920.1">
    <property type="nucleotide sequence ID" value="NZ_CP136600.1"/>
</dbReference>
<dbReference type="PANTHER" id="PTHR43246">
    <property type="entry name" value="PEPTIDYL-PROLYL CIS-TRANS ISOMERASE CYP38, CHLOROPLASTIC"/>
    <property type="match status" value="1"/>
</dbReference>
<evidence type="ECO:0000256" key="4">
    <source>
        <dbReference type="SAM" id="MobiDB-lite"/>
    </source>
</evidence>
<keyword evidence="3 7" id="KW-0413">Isomerase</keyword>
<protein>
    <recommendedName>
        <fullName evidence="1">peptidylprolyl isomerase</fullName>
        <ecNumber evidence="1">5.2.1.8</ecNumber>
    </recommendedName>
</protein>
<dbReference type="EMBL" id="CP136600">
    <property type="protein sequence ID" value="WOH39153.1"/>
    <property type="molecule type" value="Genomic_DNA"/>
</dbReference>
<dbReference type="PROSITE" id="PS50072">
    <property type="entry name" value="CSA_PPIASE_2"/>
    <property type="match status" value="1"/>
</dbReference>